<feature type="domain" description="Glycosyl transferase family 1" evidence="1">
    <location>
        <begin position="163"/>
        <end position="299"/>
    </location>
</feature>
<evidence type="ECO:0000259" key="2">
    <source>
        <dbReference type="Pfam" id="PF13439"/>
    </source>
</evidence>
<dbReference type="RefSeq" id="WP_034644211.1">
    <property type="nucleotide sequence ID" value="NZ_ARZX01000003.1"/>
</dbReference>
<accession>A0ABN0RRJ6</accession>
<dbReference type="PANTHER" id="PTHR12526">
    <property type="entry name" value="GLYCOSYLTRANSFERASE"/>
    <property type="match status" value="1"/>
</dbReference>
<dbReference type="Proteomes" id="UP000019275">
    <property type="component" value="Unassembled WGS sequence"/>
</dbReference>
<dbReference type="InterPro" id="IPR001296">
    <property type="entry name" value="Glyco_trans_1"/>
</dbReference>
<name>A0ABN0RRJ6_9FLAO</name>
<evidence type="ECO:0000313" key="3">
    <source>
        <dbReference type="EMBL" id="EWH14540.1"/>
    </source>
</evidence>
<protein>
    <submittedName>
        <fullName evidence="3">Group 1 glycosyl transferase</fullName>
    </submittedName>
</protein>
<evidence type="ECO:0000259" key="1">
    <source>
        <dbReference type="Pfam" id="PF00534"/>
    </source>
</evidence>
<dbReference type="InterPro" id="IPR028098">
    <property type="entry name" value="Glyco_trans_4-like_N"/>
</dbReference>
<organism evidence="3 4">
    <name type="scientific">Cellulophaga geojensis KL-A</name>
    <dbReference type="NCBI Taxonomy" id="1328323"/>
    <lineage>
        <taxon>Bacteria</taxon>
        <taxon>Pseudomonadati</taxon>
        <taxon>Bacteroidota</taxon>
        <taxon>Flavobacteriia</taxon>
        <taxon>Flavobacteriales</taxon>
        <taxon>Flavobacteriaceae</taxon>
        <taxon>Cellulophaga</taxon>
    </lineage>
</organism>
<feature type="domain" description="Glycosyltransferase subfamily 4-like N-terminal" evidence="2">
    <location>
        <begin position="13"/>
        <end position="149"/>
    </location>
</feature>
<reference evidence="3 4" key="1">
    <citation type="journal article" date="2014" name="Genome Announc.">
        <title>Draft Genome Sequence of the Carrageenan-Degrading Bacterium Cellulophaga sp. Strain KL-A, Isolated from Decaying Marine Algae.</title>
        <authorList>
            <person name="Shan D."/>
            <person name="Ying J."/>
            <person name="Li X."/>
            <person name="Gao Z."/>
            <person name="Wei G."/>
            <person name="Shao Z."/>
        </authorList>
    </citation>
    <scope>NUCLEOTIDE SEQUENCE [LARGE SCALE GENOMIC DNA]</scope>
    <source>
        <strain evidence="3 4">KL-A</strain>
    </source>
</reference>
<dbReference type="Gene3D" id="3.40.50.2000">
    <property type="entry name" value="Glycogen Phosphorylase B"/>
    <property type="match status" value="2"/>
</dbReference>
<keyword evidence="4" id="KW-1185">Reference proteome</keyword>
<gene>
    <name evidence="3" type="ORF">KLA_04212</name>
</gene>
<dbReference type="Pfam" id="PF13439">
    <property type="entry name" value="Glyco_transf_4"/>
    <property type="match status" value="1"/>
</dbReference>
<dbReference type="GO" id="GO:0016740">
    <property type="term" value="F:transferase activity"/>
    <property type="evidence" value="ECO:0007669"/>
    <property type="project" value="UniProtKB-KW"/>
</dbReference>
<dbReference type="EMBL" id="ARZX01000003">
    <property type="protein sequence ID" value="EWH14540.1"/>
    <property type="molecule type" value="Genomic_DNA"/>
</dbReference>
<dbReference type="CDD" id="cd03801">
    <property type="entry name" value="GT4_PimA-like"/>
    <property type="match status" value="1"/>
</dbReference>
<keyword evidence="3" id="KW-0808">Transferase</keyword>
<comment type="caution">
    <text evidence="3">The sequence shown here is derived from an EMBL/GenBank/DDBJ whole genome shotgun (WGS) entry which is preliminary data.</text>
</comment>
<dbReference type="Pfam" id="PF00534">
    <property type="entry name" value="Glycos_transf_1"/>
    <property type="match status" value="1"/>
</dbReference>
<evidence type="ECO:0000313" key="4">
    <source>
        <dbReference type="Proteomes" id="UP000019275"/>
    </source>
</evidence>
<dbReference type="SUPFAM" id="SSF53756">
    <property type="entry name" value="UDP-Glycosyltransferase/glycogen phosphorylase"/>
    <property type="match status" value="1"/>
</dbReference>
<proteinExistence type="predicted"/>
<dbReference type="PANTHER" id="PTHR12526:SF630">
    <property type="entry name" value="GLYCOSYLTRANSFERASE"/>
    <property type="match status" value="1"/>
</dbReference>
<sequence length="332" mass="38477">MKVIHLYPNFDNIGGAQSMIIELYLGMKQRNIEVKIAGLTSYSLINDRYKLKIEKSDYIKLDFSFFLKKNDSVLISHHRKLTSFFVMLSKFLFFRLSIVHVSHNEFFNFKFLTFFPKKIIAVSEKVKSNLMSVFNVDKSRISVIYNGLESKKGDCSKRDFIKNDIIKLLYPARITSVKQQLELVKEIKKSKIQNIKIVFCGDGVNYNDLVQLVGKDTRFVVKGLVENMDEEYLNCDFVLLFSKKEGLPVSLIEACNFSKPIICNDVGGNLEIVEDNVNGFVVNSYSSLIKRIEELKKITKVDYEFLSENSKVVFEKKFKKAIMLNKYTQYVK</sequence>